<evidence type="ECO:0000259" key="2">
    <source>
        <dbReference type="PROSITE" id="PS50911"/>
    </source>
</evidence>
<feature type="chain" id="PRO_5045425661" evidence="1">
    <location>
        <begin position="26"/>
        <end position="613"/>
    </location>
</feature>
<dbReference type="InterPro" id="IPR038765">
    <property type="entry name" value="Papain-like_cys_pep_sf"/>
</dbReference>
<sequence length="613" mass="63503">MSQTRIALVVLFFAALLVPVSPAQAASTVLCTGYTACTKAGYSNAGYSAKQGTSYWAMYTGTNCTNYAAYRLITTNGLPNKRPASGVGNARDWGTAMASVTNSTPAVGAIAWWGRTGNHVAYIEKVVSSTEIWVSESNWSGAFDWRKITKSGSGWPDGFIHFTTPSLVNSSAPAIVGSTRVGTSIKASVGSWSPSPTSYTYQWLADGAPISGATAKTFTPTSSLLGRTLTVLVTAAHGGYPAVGASSAPATVAPGTMTVSARPVLSGTAQVGARLTTTAGTWSRKDATVSYQWFSGETPIKGATGSTYTARSVDIDRPVAVEVTASRAGYSPLTVRNATSAVVPGTLTRRTAPSVSGTPRVGSRLSANPGTWSPAVTADFQWYADGRVIAGATGQTFVPSHRERGATIRVRVTARRPGYTSQSATSADTPALTAGHITVSAPAISGSASVGSVLTITPGTSSPTNASVRYQWLRDGKVLSGATGRTRKVSSNDLGHRLSARVVHKATGYSARTLTTGTTSRIRSAAKVSVTAKAAGKGKVSFTVKVSAKGASPITGTLAVRDANGRSRTVKIVKGRAVFALTRQPAGTQRYVMTFRATSAVASATKNKTVRVR</sequence>
<evidence type="ECO:0000313" key="3">
    <source>
        <dbReference type="EMBL" id="UUP13153.1"/>
    </source>
</evidence>
<proteinExistence type="predicted"/>
<dbReference type="InterPro" id="IPR007921">
    <property type="entry name" value="CHAP_dom"/>
</dbReference>
<accession>A0ABY5M925</accession>
<reference evidence="3 4" key="1">
    <citation type="submission" date="2022-08" db="EMBL/GenBank/DDBJ databases">
        <title>novel species in genus Aeromicrobium.</title>
        <authorList>
            <person name="Ye L."/>
        </authorList>
    </citation>
    <scope>NUCLEOTIDE SEQUENCE [LARGE SCALE GENOMIC DNA]</scope>
    <source>
        <strain evidence="4">zg-Y1379</strain>
    </source>
</reference>
<dbReference type="RefSeq" id="WP_232400789.1">
    <property type="nucleotide sequence ID" value="NZ_CP102173.1"/>
</dbReference>
<name>A0ABY5M925_9ACTN</name>
<dbReference type="Proteomes" id="UP001316184">
    <property type="component" value="Chromosome"/>
</dbReference>
<dbReference type="Gene3D" id="2.60.40.2700">
    <property type="match status" value="4"/>
</dbReference>
<dbReference type="PROSITE" id="PS50911">
    <property type="entry name" value="CHAP"/>
    <property type="match status" value="1"/>
</dbReference>
<dbReference type="SUPFAM" id="SSF54001">
    <property type="entry name" value="Cysteine proteinases"/>
    <property type="match status" value="1"/>
</dbReference>
<organism evidence="3 4">
    <name type="scientific">Aeromicrobium wangtongii</name>
    <dbReference type="NCBI Taxonomy" id="2969247"/>
    <lineage>
        <taxon>Bacteria</taxon>
        <taxon>Bacillati</taxon>
        <taxon>Actinomycetota</taxon>
        <taxon>Actinomycetes</taxon>
        <taxon>Propionibacteriales</taxon>
        <taxon>Nocardioidaceae</taxon>
        <taxon>Aeromicrobium</taxon>
    </lineage>
</organism>
<dbReference type="EMBL" id="CP102173">
    <property type="protein sequence ID" value="UUP13153.1"/>
    <property type="molecule type" value="Genomic_DNA"/>
</dbReference>
<gene>
    <name evidence="3" type="ORF">NQV15_15005</name>
</gene>
<feature type="signal peptide" evidence="1">
    <location>
        <begin position="1"/>
        <end position="25"/>
    </location>
</feature>
<evidence type="ECO:0000313" key="4">
    <source>
        <dbReference type="Proteomes" id="UP001316184"/>
    </source>
</evidence>
<evidence type="ECO:0000256" key="1">
    <source>
        <dbReference type="SAM" id="SignalP"/>
    </source>
</evidence>
<dbReference type="Gene3D" id="3.90.1720.10">
    <property type="entry name" value="endopeptidase domain like (from Nostoc punctiforme)"/>
    <property type="match status" value="1"/>
</dbReference>
<keyword evidence="1" id="KW-0732">Signal</keyword>
<protein>
    <submittedName>
        <fullName evidence="3">CHAP domain-containing protein</fullName>
    </submittedName>
</protein>
<feature type="domain" description="Peptidase C51" evidence="2">
    <location>
        <begin position="39"/>
        <end position="161"/>
    </location>
</feature>
<keyword evidence="4" id="KW-1185">Reference proteome</keyword>
<dbReference type="Pfam" id="PF05257">
    <property type="entry name" value="CHAP"/>
    <property type="match status" value="1"/>
</dbReference>